<dbReference type="EMBL" id="QQZY01000007">
    <property type="protein sequence ID" value="RDI73651.1"/>
    <property type="molecule type" value="Genomic_DNA"/>
</dbReference>
<dbReference type="InterPro" id="IPR036163">
    <property type="entry name" value="HMA_dom_sf"/>
</dbReference>
<dbReference type="AlphaFoldDB" id="A0A7M2YU31"/>
<dbReference type="Gene3D" id="3.30.70.100">
    <property type="match status" value="1"/>
</dbReference>
<evidence type="ECO:0000313" key="4">
    <source>
        <dbReference type="Proteomes" id="UP000254134"/>
    </source>
</evidence>
<dbReference type="PROSITE" id="PS50846">
    <property type="entry name" value="HMA_2"/>
    <property type="match status" value="1"/>
</dbReference>
<evidence type="ECO:0000313" key="3">
    <source>
        <dbReference type="EMBL" id="RDI73651.1"/>
    </source>
</evidence>
<keyword evidence="4" id="KW-1185">Reference proteome</keyword>
<name>A0A7M2YU31_9ACTN</name>
<reference evidence="4" key="2">
    <citation type="journal article" date="2019" name="MicrobiologyOpen">
        <title>High-quality draft genome sequence of Gaiella occulta isolated from a 150 meter deep mineral water borehole and comparison with the genome sequences of other deep-branching lineages of the phylum Actinobacteria.</title>
        <authorList>
            <person name="Severino R."/>
            <person name="Froufe H.J.C."/>
            <person name="Barroso C."/>
            <person name="Albuquerque L."/>
            <person name="Lobo-da-Cunha A."/>
            <person name="da Costa M.S."/>
            <person name="Egas C."/>
        </authorList>
    </citation>
    <scope>NUCLEOTIDE SEQUENCE [LARGE SCALE GENOMIC DNA]</scope>
    <source>
        <strain evidence="4">F2-233</strain>
    </source>
</reference>
<comment type="caution">
    <text evidence="3">The sequence shown here is derived from an EMBL/GenBank/DDBJ whole genome shotgun (WGS) entry which is preliminary data.</text>
</comment>
<dbReference type="GO" id="GO:0006825">
    <property type="term" value="P:copper ion transport"/>
    <property type="evidence" value="ECO:0007669"/>
    <property type="project" value="InterPro"/>
</dbReference>
<dbReference type="PRINTS" id="PR00944">
    <property type="entry name" value="CUEXPORT"/>
</dbReference>
<protein>
    <submittedName>
        <fullName evidence="3">Copper chaperone</fullName>
    </submittedName>
</protein>
<accession>A0A7M2YU31</accession>
<feature type="domain" description="HMA" evidence="2">
    <location>
        <begin position="3"/>
        <end position="67"/>
    </location>
</feature>
<evidence type="ECO:0000256" key="1">
    <source>
        <dbReference type="ARBA" id="ARBA00022723"/>
    </source>
</evidence>
<dbReference type="PROSITE" id="PS01047">
    <property type="entry name" value="HMA_1"/>
    <property type="match status" value="1"/>
</dbReference>
<dbReference type="SUPFAM" id="SSF55008">
    <property type="entry name" value="HMA, heavy metal-associated domain"/>
    <property type="match status" value="1"/>
</dbReference>
<keyword evidence="1" id="KW-0479">Metal-binding</keyword>
<dbReference type="InterPro" id="IPR017969">
    <property type="entry name" value="Heavy-metal-associated_CS"/>
</dbReference>
<reference evidence="3 4" key="1">
    <citation type="submission" date="2018-07" db="EMBL/GenBank/DDBJ databases">
        <title>High-quality-draft genome sequence of Gaiella occulta.</title>
        <authorList>
            <person name="Severino R."/>
            <person name="Froufe H.J.C."/>
            <person name="Rainey F.A."/>
            <person name="Barroso C."/>
            <person name="Albuquerque L."/>
            <person name="Lobo-Da-Cunha A."/>
            <person name="Da Costa M.S."/>
            <person name="Egas C."/>
        </authorList>
    </citation>
    <scope>NUCLEOTIDE SEQUENCE [LARGE SCALE GENOMIC DNA]</scope>
    <source>
        <strain evidence="3 4">F2-233</strain>
    </source>
</reference>
<dbReference type="InterPro" id="IPR000428">
    <property type="entry name" value="Cu-bd"/>
</dbReference>
<dbReference type="GO" id="GO:0005507">
    <property type="term" value="F:copper ion binding"/>
    <property type="evidence" value="ECO:0007669"/>
    <property type="project" value="InterPro"/>
</dbReference>
<dbReference type="InterPro" id="IPR006121">
    <property type="entry name" value="HMA_dom"/>
</dbReference>
<sequence>MSTTLTYTVPGMHCGHCKAAVTEEVSALEGVESIVVDLESKRVDVVGERLDDAAIRAAIEEAGYEAA</sequence>
<proteinExistence type="predicted"/>
<dbReference type="CDD" id="cd00371">
    <property type="entry name" value="HMA"/>
    <property type="match status" value="1"/>
</dbReference>
<dbReference type="RefSeq" id="WP_114796974.1">
    <property type="nucleotide sequence ID" value="NZ_QQZY01000007.1"/>
</dbReference>
<dbReference type="Pfam" id="PF00403">
    <property type="entry name" value="HMA"/>
    <property type="match status" value="1"/>
</dbReference>
<organism evidence="3 4">
    <name type="scientific">Gaiella occulta</name>
    <dbReference type="NCBI Taxonomy" id="1002870"/>
    <lineage>
        <taxon>Bacteria</taxon>
        <taxon>Bacillati</taxon>
        <taxon>Actinomycetota</taxon>
        <taxon>Thermoleophilia</taxon>
        <taxon>Gaiellales</taxon>
        <taxon>Gaiellaceae</taxon>
        <taxon>Gaiella</taxon>
    </lineage>
</organism>
<gene>
    <name evidence="3" type="ORF">Gocc_2564</name>
</gene>
<dbReference type="OrthoDB" id="9813965at2"/>
<dbReference type="Proteomes" id="UP000254134">
    <property type="component" value="Unassembled WGS sequence"/>
</dbReference>
<evidence type="ECO:0000259" key="2">
    <source>
        <dbReference type="PROSITE" id="PS50846"/>
    </source>
</evidence>